<dbReference type="EMBL" id="JH711573">
    <property type="protein sequence ID" value="EIW86079.1"/>
    <property type="molecule type" value="Genomic_DNA"/>
</dbReference>
<feature type="non-terminal residue" evidence="4">
    <location>
        <position position="123"/>
    </location>
</feature>
<keyword evidence="5" id="KW-1185">Reference proteome</keyword>
<dbReference type="PANTHER" id="PTHR46072">
    <property type="entry name" value="AMIDASE-RELATED-RELATED"/>
    <property type="match status" value="1"/>
</dbReference>
<dbReference type="Proteomes" id="UP000053558">
    <property type="component" value="Unassembled WGS sequence"/>
</dbReference>
<organism evidence="4 5">
    <name type="scientific">Coniophora puteana (strain RWD-64-598)</name>
    <name type="common">Brown rot fungus</name>
    <dbReference type="NCBI Taxonomy" id="741705"/>
    <lineage>
        <taxon>Eukaryota</taxon>
        <taxon>Fungi</taxon>
        <taxon>Dikarya</taxon>
        <taxon>Basidiomycota</taxon>
        <taxon>Agaricomycotina</taxon>
        <taxon>Agaricomycetes</taxon>
        <taxon>Agaricomycetidae</taxon>
        <taxon>Boletales</taxon>
        <taxon>Coniophorineae</taxon>
        <taxon>Coniophoraceae</taxon>
        <taxon>Coniophora</taxon>
    </lineage>
</organism>
<dbReference type="KEGG" id="cput:CONPUDRAFT_16479"/>
<accession>A0A5M3N3T0</accession>
<evidence type="ECO:0000256" key="1">
    <source>
        <dbReference type="ARBA" id="ARBA00009199"/>
    </source>
</evidence>
<evidence type="ECO:0000313" key="5">
    <source>
        <dbReference type="Proteomes" id="UP000053558"/>
    </source>
</evidence>
<dbReference type="RefSeq" id="XP_007762351.1">
    <property type="nucleotide sequence ID" value="XM_007764161.1"/>
</dbReference>
<proteinExistence type="inferred from homology"/>
<name>A0A5M3N3T0_CONPW</name>
<gene>
    <name evidence="4" type="ORF">CONPUDRAFT_16479</name>
</gene>
<evidence type="ECO:0000259" key="3">
    <source>
        <dbReference type="Pfam" id="PF01425"/>
    </source>
</evidence>
<dbReference type="SUPFAM" id="SSF75304">
    <property type="entry name" value="Amidase signature (AS) enzymes"/>
    <property type="match status" value="1"/>
</dbReference>
<sequence length="123" mass="14100">LNVERERLRSKVLAHWNETHKYTASERPIDAILCPVSATLAPPHDTMRWWGYTSHWNLLDLPAVVSPPLVSLTAARTLDARNDVEKLVMYQCNPPTYHSAPICLQLVGRRHNEEKLLAILKRI</sequence>
<evidence type="ECO:0000313" key="4">
    <source>
        <dbReference type="EMBL" id="EIW86079.1"/>
    </source>
</evidence>
<dbReference type="GeneID" id="19205213"/>
<protein>
    <submittedName>
        <fullName evidence="4">Amidase signature enzyme</fullName>
    </submittedName>
</protein>
<dbReference type="Gene3D" id="3.90.1300.10">
    <property type="entry name" value="Amidase signature (AS) domain"/>
    <property type="match status" value="1"/>
</dbReference>
<reference evidence="5" key="1">
    <citation type="journal article" date="2012" name="Science">
        <title>The Paleozoic origin of enzymatic lignin decomposition reconstructed from 31 fungal genomes.</title>
        <authorList>
            <person name="Floudas D."/>
            <person name="Binder M."/>
            <person name="Riley R."/>
            <person name="Barry K."/>
            <person name="Blanchette R.A."/>
            <person name="Henrissat B."/>
            <person name="Martinez A.T."/>
            <person name="Otillar R."/>
            <person name="Spatafora J.W."/>
            <person name="Yadav J.S."/>
            <person name="Aerts A."/>
            <person name="Benoit I."/>
            <person name="Boyd A."/>
            <person name="Carlson A."/>
            <person name="Copeland A."/>
            <person name="Coutinho P.M."/>
            <person name="de Vries R.P."/>
            <person name="Ferreira P."/>
            <person name="Findley K."/>
            <person name="Foster B."/>
            <person name="Gaskell J."/>
            <person name="Glotzer D."/>
            <person name="Gorecki P."/>
            <person name="Heitman J."/>
            <person name="Hesse C."/>
            <person name="Hori C."/>
            <person name="Igarashi K."/>
            <person name="Jurgens J.A."/>
            <person name="Kallen N."/>
            <person name="Kersten P."/>
            <person name="Kohler A."/>
            <person name="Kuees U."/>
            <person name="Kumar T.K.A."/>
            <person name="Kuo A."/>
            <person name="LaButti K."/>
            <person name="Larrondo L.F."/>
            <person name="Lindquist E."/>
            <person name="Ling A."/>
            <person name="Lombard V."/>
            <person name="Lucas S."/>
            <person name="Lundell T."/>
            <person name="Martin R."/>
            <person name="McLaughlin D.J."/>
            <person name="Morgenstern I."/>
            <person name="Morin E."/>
            <person name="Murat C."/>
            <person name="Nagy L.G."/>
            <person name="Nolan M."/>
            <person name="Ohm R.A."/>
            <person name="Patyshakuliyeva A."/>
            <person name="Rokas A."/>
            <person name="Ruiz-Duenas F.J."/>
            <person name="Sabat G."/>
            <person name="Salamov A."/>
            <person name="Samejima M."/>
            <person name="Schmutz J."/>
            <person name="Slot J.C."/>
            <person name="St John F."/>
            <person name="Stenlid J."/>
            <person name="Sun H."/>
            <person name="Sun S."/>
            <person name="Syed K."/>
            <person name="Tsang A."/>
            <person name="Wiebenga A."/>
            <person name="Young D."/>
            <person name="Pisabarro A."/>
            <person name="Eastwood D.C."/>
            <person name="Martin F."/>
            <person name="Cullen D."/>
            <person name="Grigoriev I.V."/>
            <person name="Hibbett D.S."/>
        </authorList>
    </citation>
    <scope>NUCLEOTIDE SEQUENCE [LARGE SCALE GENOMIC DNA]</scope>
    <source>
        <strain evidence="5">RWD-64-598 SS2</strain>
    </source>
</reference>
<comment type="caution">
    <text evidence="4">The sequence shown here is derived from an EMBL/GenBank/DDBJ whole genome shotgun (WGS) entry which is preliminary data.</text>
</comment>
<dbReference type="OrthoDB" id="6428749at2759"/>
<dbReference type="AlphaFoldDB" id="A0A5M3N3T0"/>
<dbReference type="InterPro" id="IPR036928">
    <property type="entry name" value="AS_sf"/>
</dbReference>
<keyword evidence="2" id="KW-0378">Hydrolase</keyword>
<feature type="domain" description="Amidase" evidence="3">
    <location>
        <begin position="6"/>
        <end position="117"/>
    </location>
</feature>
<comment type="similarity">
    <text evidence="1">Belongs to the amidase family.</text>
</comment>
<evidence type="ECO:0000256" key="2">
    <source>
        <dbReference type="ARBA" id="ARBA00022801"/>
    </source>
</evidence>
<feature type="non-terminal residue" evidence="4">
    <location>
        <position position="1"/>
    </location>
</feature>
<dbReference type="Pfam" id="PF01425">
    <property type="entry name" value="Amidase"/>
    <property type="match status" value="1"/>
</dbReference>
<dbReference type="GO" id="GO:0016787">
    <property type="term" value="F:hydrolase activity"/>
    <property type="evidence" value="ECO:0007669"/>
    <property type="project" value="UniProtKB-KW"/>
</dbReference>
<dbReference type="InterPro" id="IPR023631">
    <property type="entry name" value="Amidase_dom"/>
</dbReference>